<dbReference type="AlphaFoldDB" id="A0A0A2C474"/>
<dbReference type="EMBL" id="JNAX01000015">
    <property type="protein sequence ID" value="KGG19695.1"/>
    <property type="molecule type" value="Genomic_DNA"/>
</dbReference>
<evidence type="ECO:0000313" key="1">
    <source>
        <dbReference type="EMBL" id="KGG19695.1"/>
    </source>
</evidence>
<evidence type="ECO:0000313" key="2">
    <source>
        <dbReference type="Proteomes" id="UP000030392"/>
    </source>
</evidence>
<gene>
    <name evidence="1" type="ORF">EV03_2081</name>
</gene>
<name>A0A0A2C474_PROMR</name>
<reference evidence="2" key="1">
    <citation type="journal article" date="2014" name="Sci. Data">
        <title>Genomes of diverse isolates of the marine cyanobacterium Prochlorococcus.</title>
        <authorList>
            <person name="Biller S."/>
            <person name="Berube P."/>
            <person name="Thompson J."/>
            <person name="Kelly L."/>
            <person name="Roggensack S."/>
            <person name="Awad L."/>
            <person name="Roache-Johnson K."/>
            <person name="Ding H."/>
            <person name="Giovannoni S.J."/>
            <person name="Moore L.R."/>
            <person name="Chisholm S.W."/>
        </authorList>
    </citation>
    <scope>NUCLEOTIDE SEQUENCE [LARGE SCALE GENOMIC DNA]</scope>
    <source>
        <strain evidence="2">PAC1</strain>
    </source>
</reference>
<protein>
    <submittedName>
        <fullName evidence="1">Uncharacterized protein</fullName>
    </submittedName>
</protein>
<proteinExistence type="predicted"/>
<organism evidence="1 2">
    <name type="scientific">Prochlorococcus marinus str. PAC1</name>
    <dbReference type="NCBI Taxonomy" id="59924"/>
    <lineage>
        <taxon>Bacteria</taxon>
        <taxon>Bacillati</taxon>
        <taxon>Cyanobacteriota</taxon>
        <taxon>Cyanophyceae</taxon>
        <taxon>Synechococcales</taxon>
        <taxon>Prochlorococcaceae</taxon>
        <taxon>Prochlorococcus</taxon>
    </lineage>
</organism>
<sequence>MKNISPFNLDQCSLSNELWPDFINKIGLIKANLAVRQSLDLQRMQGSTSTLPVLILETCGTALVNSEAVKTFIGFSYLEQGMVLIFSSKLNSIQLLRDN</sequence>
<accession>A0A0A2C474</accession>
<dbReference type="RefSeq" id="WP_052038694.1">
    <property type="nucleotide sequence ID" value="NZ_CP138967.1"/>
</dbReference>
<comment type="caution">
    <text evidence="1">The sequence shown here is derived from an EMBL/GenBank/DDBJ whole genome shotgun (WGS) entry which is preliminary data.</text>
</comment>
<dbReference type="Proteomes" id="UP000030392">
    <property type="component" value="Unassembled WGS sequence"/>
</dbReference>